<feature type="region of interest" description="Disordered" evidence="2">
    <location>
        <begin position="651"/>
        <end position="682"/>
    </location>
</feature>
<dbReference type="GO" id="GO:0006397">
    <property type="term" value="P:mRNA processing"/>
    <property type="evidence" value="ECO:0007669"/>
    <property type="project" value="InterPro"/>
</dbReference>
<feature type="compositionally biased region" description="Low complexity" evidence="2">
    <location>
        <begin position="800"/>
        <end position="814"/>
    </location>
</feature>
<feature type="compositionally biased region" description="Polar residues" evidence="2">
    <location>
        <begin position="72"/>
        <end position="85"/>
    </location>
</feature>
<evidence type="ECO:0000259" key="3">
    <source>
        <dbReference type="PROSITE" id="PS50174"/>
    </source>
</evidence>
<dbReference type="PROSITE" id="PS50174">
    <property type="entry name" value="G_PATCH"/>
    <property type="match status" value="1"/>
</dbReference>
<protein>
    <recommendedName>
        <fullName evidence="3">G-patch domain-containing protein</fullName>
    </recommendedName>
</protein>
<organism evidence="4 5">
    <name type="scientific">Littorina saxatilis</name>
    <dbReference type="NCBI Taxonomy" id="31220"/>
    <lineage>
        <taxon>Eukaryota</taxon>
        <taxon>Metazoa</taxon>
        <taxon>Spiralia</taxon>
        <taxon>Lophotrochozoa</taxon>
        <taxon>Mollusca</taxon>
        <taxon>Gastropoda</taxon>
        <taxon>Caenogastropoda</taxon>
        <taxon>Littorinimorpha</taxon>
        <taxon>Littorinoidea</taxon>
        <taxon>Littorinidae</taxon>
        <taxon>Littorina</taxon>
    </lineage>
</organism>
<feature type="domain" description="G-patch" evidence="3">
    <location>
        <begin position="152"/>
        <end position="172"/>
    </location>
</feature>
<dbReference type="Pfam" id="PF07713">
    <property type="entry name" value="DUF1604"/>
    <property type="match status" value="1"/>
</dbReference>
<feature type="region of interest" description="Disordered" evidence="2">
    <location>
        <begin position="460"/>
        <end position="485"/>
    </location>
</feature>
<feature type="compositionally biased region" description="Polar residues" evidence="2">
    <location>
        <begin position="651"/>
        <end position="662"/>
    </location>
</feature>
<feature type="region of interest" description="Disordered" evidence="2">
    <location>
        <begin position="1"/>
        <end position="51"/>
    </location>
</feature>
<feature type="compositionally biased region" description="Basic and acidic residues" evidence="2">
    <location>
        <begin position="712"/>
        <end position="726"/>
    </location>
</feature>
<feature type="region of interest" description="Disordered" evidence="2">
    <location>
        <begin position="168"/>
        <end position="209"/>
    </location>
</feature>
<dbReference type="Pfam" id="PF26093">
    <property type="entry name" value="HTH_TGH"/>
    <property type="match status" value="1"/>
</dbReference>
<evidence type="ECO:0000313" key="5">
    <source>
        <dbReference type="Proteomes" id="UP001374579"/>
    </source>
</evidence>
<gene>
    <name evidence="4" type="ORF">V1264_001139</name>
</gene>
<comment type="caution">
    <text evidence="4">The sequence shown here is derived from an EMBL/GenBank/DDBJ whole genome shotgun (WGS) entry which is preliminary data.</text>
</comment>
<evidence type="ECO:0000256" key="2">
    <source>
        <dbReference type="SAM" id="MobiDB-lite"/>
    </source>
</evidence>
<sequence length="1003" mass="109782">MAASSDSDDEDFVELGKPLPFVEGEGKKRPISLQDASASSKESKGRPRFHGAFTGGFSAGYFNSVGSKEGWTPSTFVSSRQQRQGADSRRPEDFMDDEDLGEHGIAPRHVATSGVFSSEEQSRKRRADAVMSTRDSILPATGALTDLIVPDRLPVGIKLLRKMGWKEGQGLGPRVKKKRKKKKEQTGVKVYGCSLPSPPGQDSESEDSDIDLNNITFAPKDVTPISLTSKDNVHGLGYHGLDPRSALPGTHVNLFEPPAVRSSKGKKGIRGQAFGVGALEDEDADIYAGDAMSNYDQTMELDDTQHLFGWTAPGARTAKGKQAKPKVPVSYVGKLLEGFTLSDKPLPKKKVFHPPTLPSTFRSFHTFKKTAEQLAQEAVGEMPAALGQRPGQQKLNAVERGMMLDETPIAASVFDLIPKSDKQKLEAVKEAAKMAASRFQSAGTTVENNNVGMTDTTPAVIDPSPAPEANKAAGAGQKDVKQSADRPGLAPLFSGSVGVQPFRTDPAKQERFDRYLALVKQGVKEAYEEVAASHLTEWEQQREREEFTKAGKIYRPLANMMASRFTRGAFIDDADQPAGSLEVGAEKSEEAKAADMKMYGRLTREDMEWHPHNLLCKRFNVPNPYPESDMVGVPGLKRDKFSVFTFLSVPPTQTSEHQTSTKQDAHHAQETTSSLTRELNASKRRKGALSIFSVLEDDKAGVKPLPALTRAKLTDEKGNEKMQKEEDKEDMEEEEEDRPVDLFRAIFKNSDSESSSASDKSDDEQSDVGGGDADSAGEEKENHESPSQPLPVLVKSPVLQDQNQTSRQQASQQSTRENTSPSPLPPPAFLQPSSSTLTSMALARQRKRSRWTVGGSIFDVLDQSPHRSSSPPPEEERIGDVAERLSSPDGSEAARREEEEEEDIYGPALPPSVTSVSGGAASSTAADIYIDLTGGGHHKHKHKHREHHRDSSKHRHKKEKKKKAKHKKEKKKKEKKKSKRSHSSRHKSESSGSEADSETDSDS</sequence>
<comment type="similarity">
    <text evidence="1">Belongs to the GPATCH1 family.</text>
</comment>
<dbReference type="AlphaFoldDB" id="A0AAN9BYT7"/>
<dbReference type="InterPro" id="IPR000467">
    <property type="entry name" value="G_patch_dom"/>
</dbReference>
<feature type="compositionally biased region" description="Basic and acidic residues" evidence="2">
    <location>
        <begin position="874"/>
        <end position="883"/>
    </location>
</feature>
<feature type="compositionally biased region" description="Basic residues" evidence="2">
    <location>
        <begin position="936"/>
        <end position="985"/>
    </location>
</feature>
<dbReference type="InterPro" id="IPR011666">
    <property type="entry name" value="DUF1604"/>
</dbReference>
<evidence type="ECO:0000256" key="1">
    <source>
        <dbReference type="ARBA" id="ARBA00008600"/>
    </source>
</evidence>
<dbReference type="PANTHER" id="PTHR13384:SF19">
    <property type="entry name" value="G PATCH DOMAIN-CONTAINING PROTEIN 1"/>
    <property type="match status" value="1"/>
</dbReference>
<feature type="region of interest" description="Disordered" evidence="2">
    <location>
        <begin position="706"/>
        <end position="1003"/>
    </location>
</feature>
<name>A0AAN9BYT7_9CAEN</name>
<feature type="compositionally biased region" description="Low complexity" evidence="2">
    <location>
        <begin position="912"/>
        <end position="926"/>
    </location>
</feature>
<dbReference type="Pfam" id="PF01585">
    <property type="entry name" value="G-patch"/>
    <property type="match status" value="1"/>
</dbReference>
<accession>A0AAN9BYT7</accession>
<reference evidence="4 5" key="1">
    <citation type="submission" date="2024-02" db="EMBL/GenBank/DDBJ databases">
        <title>Chromosome-scale genome assembly of the rough periwinkle Littorina saxatilis.</title>
        <authorList>
            <person name="De Jode A."/>
            <person name="Faria R."/>
            <person name="Formenti G."/>
            <person name="Sims Y."/>
            <person name="Smith T.P."/>
            <person name="Tracey A."/>
            <person name="Wood J.M.D."/>
            <person name="Zagrodzka Z.B."/>
            <person name="Johannesson K."/>
            <person name="Butlin R.K."/>
            <person name="Leder E.H."/>
        </authorList>
    </citation>
    <scope>NUCLEOTIDE SEQUENCE [LARGE SCALE GENOMIC DNA]</scope>
    <source>
        <strain evidence="4">Snail1</strain>
        <tissue evidence="4">Muscle</tissue>
    </source>
</reference>
<feature type="compositionally biased region" description="Polar residues" evidence="2">
    <location>
        <begin position="670"/>
        <end position="679"/>
    </location>
</feature>
<keyword evidence="5" id="KW-1185">Reference proteome</keyword>
<evidence type="ECO:0000313" key="4">
    <source>
        <dbReference type="EMBL" id="KAK7115226.1"/>
    </source>
</evidence>
<dbReference type="GO" id="GO:0005634">
    <property type="term" value="C:nucleus"/>
    <property type="evidence" value="ECO:0007669"/>
    <property type="project" value="TreeGrafter"/>
</dbReference>
<proteinExistence type="inferred from homology"/>
<dbReference type="EMBL" id="JBAMIC010000001">
    <property type="protein sequence ID" value="KAK7115226.1"/>
    <property type="molecule type" value="Genomic_DNA"/>
</dbReference>
<dbReference type="Proteomes" id="UP001374579">
    <property type="component" value="Unassembled WGS sequence"/>
</dbReference>
<dbReference type="PANTHER" id="PTHR13384">
    <property type="entry name" value="G PATCH DOMAIN-CONTAINING PROTEIN 1"/>
    <property type="match status" value="1"/>
</dbReference>
<feature type="compositionally biased region" description="Acidic residues" evidence="2">
    <location>
        <begin position="1"/>
        <end position="13"/>
    </location>
</feature>
<dbReference type="GO" id="GO:0003723">
    <property type="term" value="F:RNA binding"/>
    <property type="evidence" value="ECO:0007669"/>
    <property type="project" value="TreeGrafter"/>
</dbReference>
<feature type="compositionally biased region" description="Acidic residues" evidence="2">
    <location>
        <begin position="727"/>
        <end position="738"/>
    </location>
</feature>
<feature type="region of interest" description="Disordered" evidence="2">
    <location>
        <begin position="72"/>
        <end position="130"/>
    </location>
</feature>
<feature type="compositionally biased region" description="Basic residues" evidence="2">
    <location>
        <begin position="174"/>
        <end position="183"/>
    </location>
</feature>